<dbReference type="Pfam" id="PF01790">
    <property type="entry name" value="LGT"/>
    <property type="match status" value="1"/>
</dbReference>
<evidence type="ECO:0000256" key="5">
    <source>
        <dbReference type="ARBA" id="ARBA00022989"/>
    </source>
</evidence>
<evidence type="ECO:0000256" key="6">
    <source>
        <dbReference type="ARBA" id="ARBA00023136"/>
    </source>
</evidence>
<gene>
    <name evidence="7" type="primary">lgt</name>
    <name evidence="8" type="ORF">EZS26_002792</name>
</gene>
<feature type="transmembrane region" description="Helical" evidence="7">
    <location>
        <begin position="54"/>
        <end position="73"/>
    </location>
</feature>
<dbReference type="UniPathway" id="UPA00664"/>
<protein>
    <recommendedName>
        <fullName evidence="7">Phosphatidylglycerol--prolipoprotein diacylglyceryl transferase</fullName>
        <ecNumber evidence="7">2.5.1.145</ecNumber>
    </recommendedName>
</protein>
<feature type="transmembrane region" description="Helical" evidence="7">
    <location>
        <begin position="213"/>
        <end position="232"/>
    </location>
</feature>
<reference evidence="8 9" key="1">
    <citation type="submission" date="2019-03" db="EMBL/GenBank/DDBJ databases">
        <title>Single cell metagenomics reveals metabolic interactions within the superorganism composed of flagellate Streblomastix strix and complex community of Bacteroidetes bacteria on its surface.</title>
        <authorList>
            <person name="Treitli S.C."/>
            <person name="Kolisko M."/>
            <person name="Husnik F."/>
            <person name="Keeling P."/>
            <person name="Hampl V."/>
        </authorList>
    </citation>
    <scope>NUCLEOTIDE SEQUENCE [LARGE SCALE GENOMIC DNA]</scope>
    <source>
        <strain evidence="8">St1</strain>
    </source>
</reference>
<dbReference type="Proteomes" id="UP000324575">
    <property type="component" value="Unassembled WGS sequence"/>
</dbReference>
<dbReference type="GO" id="GO:0008961">
    <property type="term" value="F:phosphatidylglycerol-prolipoprotein diacylglyceryl transferase activity"/>
    <property type="evidence" value="ECO:0007669"/>
    <property type="project" value="UniProtKB-UniRule"/>
</dbReference>
<evidence type="ECO:0000256" key="3">
    <source>
        <dbReference type="ARBA" id="ARBA00022679"/>
    </source>
</evidence>
<evidence type="ECO:0000256" key="1">
    <source>
        <dbReference type="ARBA" id="ARBA00007150"/>
    </source>
</evidence>
<keyword evidence="3 7" id="KW-0808">Transferase</keyword>
<feature type="transmembrane region" description="Helical" evidence="7">
    <location>
        <begin position="252"/>
        <end position="271"/>
    </location>
</feature>
<feature type="transmembrane region" description="Helical" evidence="7">
    <location>
        <begin position="188"/>
        <end position="206"/>
    </location>
</feature>
<proteinExistence type="inferred from homology"/>
<dbReference type="HAMAP" id="MF_01147">
    <property type="entry name" value="Lgt"/>
    <property type="match status" value="1"/>
</dbReference>
<comment type="pathway">
    <text evidence="7">Protein modification; lipoprotein biosynthesis (diacylglyceryl transfer).</text>
</comment>
<accession>A0A5M8NW57</accession>
<comment type="similarity">
    <text evidence="1 7">Belongs to the Lgt family.</text>
</comment>
<keyword evidence="6 7" id="KW-0472">Membrane</keyword>
<dbReference type="InterPro" id="IPR001640">
    <property type="entry name" value="Lgt"/>
</dbReference>
<dbReference type="GO" id="GO:0005886">
    <property type="term" value="C:plasma membrane"/>
    <property type="evidence" value="ECO:0007669"/>
    <property type="project" value="UniProtKB-SubCell"/>
</dbReference>
<keyword evidence="2 7" id="KW-1003">Cell membrane</keyword>
<comment type="catalytic activity">
    <reaction evidence="7">
        <text>L-cysteinyl-[prolipoprotein] + a 1,2-diacyl-sn-glycero-3-phospho-(1'-sn-glycerol) = an S-1,2-diacyl-sn-glyceryl-L-cysteinyl-[prolipoprotein] + sn-glycerol 1-phosphate + H(+)</text>
        <dbReference type="Rhea" id="RHEA:56712"/>
        <dbReference type="Rhea" id="RHEA-COMP:14679"/>
        <dbReference type="Rhea" id="RHEA-COMP:14680"/>
        <dbReference type="ChEBI" id="CHEBI:15378"/>
        <dbReference type="ChEBI" id="CHEBI:29950"/>
        <dbReference type="ChEBI" id="CHEBI:57685"/>
        <dbReference type="ChEBI" id="CHEBI:64716"/>
        <dbReference type="ChEBI" id="CHEBI:140658"/>
        <dbReference type="EC" id="2.5.1.145"/>
    </reaction>
</comment>
<evidence type="ECO:0000256" key="4">
    <source>
        <dbReference type="ARBA" id="ARBA00022692"/>
    </source>
</evidence>
<dbReference type="NCBIfam" id="TIGR00544">
    <property type="entry name" value="lgt"/>
    <property type="match status" value="1"/>
</dbReference>
<dbReference type="GO" id="GO:0042158">
    <property type="term" value="P:lipoprotein biosynthetic process"/>
    <property type="evidence" value="ECO:0007669"/>
    <property type="project" value="UniProtKB-UniRule"/>
</dbReference>
<organism evidence="8 9">
    <name type="scientific">Candidatus Ordinivivax streblomastigis</name>
    <dbReference type="NCBI Taxonomy" id="2540710"/>
    <lineage>
        <taxon>Bacteria</taxon>
        <taxon>Pseudomonadati</taxon>
        <taxon>Bacteroidota</taxon>
        <taxon>Bacteroidia</taxon>
        <taxon>Bacteroidales</taxon>
        <taxon>Candidatus Ordinivivax</taxon>
    </lineage>
</organism>
<keyword evidence="8" id="KW-0449">Lipoprotein</keyword>
<dbReference type="PANTHER" id="PTHR30589:SF0">
    <property type="entry name" value="PHOSPHATIDYLGLYCEROL--PROLIPOPROTEIN DIACYLGLYCERYL TRANSFERASE"/>
    <property type="match status" value="1"/>
</dbReference>
<dbReference type="PANTHER" id="PTHR30589">
    <property type="entry name" value="PROLIPOPROTEIN DIACYLGLYCERYL TRANSFERASE"/>
    <property type="match status" value="1"/>
</dbReference>
<feature type="binding site" evidence="7">
    <location>
        <position position="142"/>
    </location>
    <ligand>
        <name>a 1,2-diacyl-sn-glycero-3-phospho-(1'-sn-glycerol)</name>
        <dbReference type="ChEBI" id="CHEBI:64716"/>
    </ligand>
</feature>
<comment type="function">
    <text evidence="7">Catalyzes the transfer of the diacylglyceryl group from phosphatidylglycerol to the sulfhydryl group of the N-terminal cysteine of a prolipoprotein, the first step in the formation of mature lipoproteins.</text>
</comment>
<sequence>MLSYITWTADPTAFTIPFIGREVRWYGIAFAVGFALGAWIVSKIWKHEKLDEGWYDKLFLYVIISATVGARLGHCLFYNPGYYLDHPIEIFKIWEGGLASHGGTLGILIAIWIYSKKITHRSMLWTLDRLVVPVGFVAALIRLGNLMNHEIYGHATHLPWAFRFIDNIGFVQYGQTPVFTLPSHPTQLYEAFFYILTGFVCLWMYWKREDYKYPGLIFGVFLIGIFLSRFFVEFFKNVQETFEEGMLLNMGQLLSIPFIIAGIWLVYKGLLSKKDKKKTC</sequence>
<name>A0A5M8NW57_9BACT</name>
<keyword evidence="4 7" id="KW-0812">Transmembrane</keyword>
<dbReference type="EMBL" id="SNRX01000030">
    <property type="protein sequence ID" value="KAA6301076.1"/>
    <property type="molecule type" value="Genomic_DNA"/>
</dbReference>
<feature type="transmembrane region" description="Helical" evidence="7">
    <location>
        <begin position="126"/>
        <end position="144"/>
    </location>
</feature>
<evidence type="ECO:0000256" key="7">
    <source>
        <dbReference type="HAMAP-Rule" id="MF_01147"/>
    </source>
</evidence>
<feature type="transmembrane region" description="Helical" evidence="7">
    <location>
        <begin position="23"/>
        <end position="42"/>
    </location>
</feature>
<dbReference type="EC" id="2.5.1.145" evidence="7"/>
<evidence type="ECO:0000313" key="8">
    <source>
        <dbReference type="EMBL" id="KAA6301076.1"/>
    </source>
</evidence>
<evidence type="ECO:0000313" key="9">
    <source>
        <dbReference type="Proteomes" id="UP000324575"/>
    </source>
</evidence>
<keyword evidence="8" id="KW-0328">Glycosyltransferase</keyword>
<keyword evidence="5 7" id="KW-1133">Transmembrane helix</keyword>
<comment type="caution">
    <text evidence="8">The sequence shown here is derived from an EMBL/GenBank/DDBJ whole genome shotgun (WGS) entry which is preliminary data.</text>
</comment>
<dbReference type="AlphaFoldDB" id="A0A5M8NW57"/>
<evidence type="ECO:0000256" key="2">
    <source>
        <dbReference type="ARBA" id="ARBA00022475"/>
    </source>
</evidence>
<feature type="transmembrane region" description="Helical" evidence="7">
    <location>
        <begin position="93"/>
        <end position="114"/>
    </location>
</feature>
<comment type="subcellular location">
    <subcellularLocation>
        <location evidence="7">Cell membrane</location>
        <topology evidence="7">Multi-pass membrane protein</topology>
    </subcellularLocation>
</comment>